<protein>
    <submittedName>
        <fullName evidence="1">Uncharacterized protein</fullName>
    </submittedName>
</protein>
<evidence type="ECO:0000313" key="1">
    <source>
        <dbReference type="EMBL" id="MET3773219.1"/>
    </source>
</evidence>
<keyword evidence="2" id="KW-1185">Reference proteome</keyword>
<gene>
    <name evidence="1" type="ORF">ABIC98_002879</name>
</gene>
<evidence type="ECO:0000313" key="2">
    <source>
        <dbReference type="Proteomes" id="UP001549207"/>
    </source>
</evidence>
<sequence length="35" mass="3911">MDYVQHKGEKLIAITWKLHRAMPADVYAIAAAVAQ</sequence>
<accession>A0ACC6THP3</accession>
<comment type="caution">
    <text evidence="1">The sequence shown here is derived from an EMBL/GenBank/DDBJ whole genome shotgun (WGS) entry which is preliminary data.</text>
</comment>
<organism evidence="1 2">
    <name type="scientific">Arthrobacter nitrophenolicus</name>
    <dbReference type="NCBI Taxonomy" id="683150"/>
    <lineage>
        <taxon>Bacteria</taxon>
        <taxon>Bacillati</taxon>
        <taxon>Actinomycetota</taxon>
        <taxon>Actinomycetes</taxon>
        <taxon>Micrococcales</taxon>
        <taxon>Micrococcaceae</taxon>
        <taxon>Arthrobacter</taxon>
    </lineage>
</organism>
<reference evidence="1" key="1">
    <citation type="submission" date="2024-06" db="EMBL/GenBank/DDBJ databases">
        <title>Genomic Encyclopedia of Type Strains, Phase IV (KMG-IV): sequencing the most valuable type-strain genomes for metagenomic binning, comparative biology and taxonomic classification.</title>
        <authorList>
            <person name="Goeker M."/>
        </authorList>
    </citation>
    <scope>NUCLEOTIDE SEQUENCE</scope>
    <source>
        <strain evidence="1">SJCon</strain>
    </source>
</reference>
<name>A0ACC6THP3_9MICC</name>
<dbReference type="Proteomes" id="UP001549207">
    <property type="component" value="Unassembled WGS sequence"/>
</dbReference>
<proteinExistence type="predicted"/>
<dbReference type="EMBL" id="JBEPNJ010000012">
    <property type="protein sequence ID" value="MET3773219.1"/>
    <property type="molecule type" value="Genomic_DNA"/>
</dbReference>